<dbReference type="Proteomes" id="UP001397290">
    <property type="component" value="Unassembled WGS sequence"/>
</dbReference>
<evidence type="ECO:0000256" key="2">
    <source>
        <dbReference type="ARBA" id="ARBA00023315"/>
    </source>
</evidence>
<keyword evidence="2" id="KW-0012">Acyltransferase</keyword>
<organism evidence="3 4">
    <name type="scientific">Beauveria asiatica</name>
    <dbReference type="NCBI Taxonomy" id="1069075"/>
    <lineage>
        <taxon>Eukaryota</taxon>
        <taxon>Fungi</taxon>
        <taxon>Dikarya</taxon>
        <taxon>Ascomycota</taxon>
        <taxon>Pezizomycotina</taxon>
        <taxon>Sordariomycetes</taxon>
        <taxon>Hypocreomycetidae</taxon>
        <taxon>Hypocreales</taxon>
        <taxon>Cordycipitaceae</taxon>
        <taxon>Beauveria</taxon>
    </lineage>
</organism>
<evidence type="ECO:0000256" key="1">
    <source>
        <dbReference type="ARBA" id="ARBA00022679"/>
    </source>
</evidence>
<dbReference type="EMBL" id="JAAHCF010000378">
    <property type="protein sequence ID" value="KAK8144538.1"/>
    <property type="molecule type" value="Genomic_DNA"/>
</dbReference>
<dbReference type="InterPro" id="IPR023213">
    <property type="entry name" value="CAT-like_dom_sf"/>
</dbReference>
<evidence type="ECO:0000313" key="4">
    <source>
        <dbReference type="Proteomes" id="UP001397290"/>
    </source>
</evidence>
<accession>A0AAW0RRG4</accession>
<gene>
    <name evidence="3" type="ORF">G3M48_005655</name>
</gene>
<dbReference type="GO" id="GO:0016747">
    <property type="term" value="F:acyltransferase activity, transferring groups other than amino-acyl groups"/>
    <property type="evidence" value="ECO:0007669"/>
    <property type="project" value="UniProtKB-ARBA"/>
</dbReference>
<evidence type="ECO:0000313" key="3">
    <source>
        <dbReference type="EMBL" id="KAK8144538.1"/>
    </source>
</evidence>
<sequence length="467" mass="50979">MESKELVRPRIPLVAGVSPLPPLDQYMVRIILSAMLVFEFKEPSRKQETVRNLKQGLAGAIEEMPLIAADIVTASGEQQSIQLQYGDKAGVWFHVKELPEVDFNHLQTRNYPLSALPLHDFVPEPRGHSAAAPVVTIQAAFITGGLVLTVNGHHSAMDAQGLGTFATVWSRHVDAASEGRPVLARHRLSAECLDAWSIYAPPMHRRLDGFAPYSVRRDASPSQASMLQASMDGDFGRLAKLFQLTNWSISDEQLRAIRRDAAPSSKRQSSVTDIAAISAFIWMRVTKARGLSARNKAISRLFTAVNCRRLMDPPLAAEYPGNCIWLGAATMSSDELEACPSMSLHAVAQSISDSVDACTPEEIWSLTGSLQAHSKLLNAIIPPLGEEEDVVVTSPARLANVIDEAKWGKSLGKVKALKVNFPAWTDGFTIILPSLSSGYEVSLWVSHSTANQLRKDTTWLAAITSLD</sequence>
<dbReference type="PANTHER" id="PTHR31625">
    <property type="match status" value="1"/>
</dbReference>
<protein>
    <recommendedName>
        <fullName evidence="5">Trichothecene 3-O-acetyltransferase</fullName>
    </recommendedName>
</protein>
<proteinExistence type="predicted"/>
<keyword evidence="4" id="KW-1185">Reference proteome</keyword>
<dbReference type="Pfam" id="PF02458">
    <property type="entry name" value="Transferase"/>
    <property type="match status" value="1"/>
</dbReference>
<dbReference type="Gene3D" id="3.30.559.10">
    <property type="entry name" value="Chloramphenicol acetyltransferase-like domain"/>
    <property type="match status" value="2"/>
</dbReference>
<evidence type="ECO:0008006" key="5">
    <source>
        <dbReference type="Google" id="ProtNLM"/>
    </source>
</evidence>
<name>A0AAW0RRG4_9HYPO</name>
<keyword evidence="1" id="KW-0808">Transferase</keyword>
<dbReference type="AlphaFoldDB" id="A0AAW0RRG4"/>
<dbReference type="InterPro" id="IPR051504">
    <property type="entry name" value="Plant_metabolite_acyltrans"/>
</dbReference>
<reference evidence="3 4" key="1">
    <citation type="submission" date="2020-02" db="EMBL/GenBank/DDBJ databases">
        <title>Comparative genomics of the hypocrealean fungal genus Beauvera.</title>
        <authorList>
            <person name="Showalter D.N."/>
            <person name="Bushley K.E."/>
            <person name="Rehner S.A."/>
        </authorList>
    </citation>
    <scope>NUCLEOTIDE SEQUENCE [LARGE SCALE GENOMIC DNA]</scope>
    <source>
        <strain evidence="3 4">ARSEF4384</strain>
    </source>
</reference>
<comment type="caution">
    <text evidence="3">The sequence shown here is derived from an EMBL/GenBank/DDBJ whole genome shotgun (WGS) entry which is preliminary data.</text>
</comment>